<dbReference type="CDD" id="cd04413">
    <property type="entry name" value="NDPk_I"/>
    <property type="match status" value="1"/>
</dbReference>
<evidence type="ECO:0000256" key="6">
    <source>
        <dbReference type="ARBA" id="ARBA00022723"/>
    </source>
</evidence>
<evidence type="ECO:0000256" key="9">
    <source>
        <dbReference type="ARBA" id="ARBA00022840"/>
    </source>
</evidence>
<evidence type="ECO:0000256" key="11">
    <source>
        <dbReference type="ARBA" id="ARBA00023080"/>
    </source>
</evidence>
<evidence type="ECO:0000259" key="12">
    <source>
        <dbReference type="SMART" id="SM00562"/>
    </source>
</evidence>
<dbReference type="SMART" id="SM00562">
    <property type="entry name" value="NDK"/>
    <property type="match status" value="1"/>
</dbReference>
<dbReference type="GO" id="GO:0006241">
    <property type="term" value="P:CTP biosynthetic process"/>
    <property type="evidence" value="ECO:0007669"/>
    <property type="project" value="InterPro"/>
</dbReference>
<evidence type="ECO:0000313" key="15">
    <source>
        <dbReference type="EMBL" id="CAB5015947.1"/>
    </source>
</evidence>
<dbReference type="InterPro" id="IPR034907">
    <property type="entry name" value="NDK-like_dom"/>
</dbReference>
<keyword evidence="11" id="KW-0546">Nucleotide metabolism</keyword>
<comment type="similarity">
    <text evidence="2">Belongs to the NDK family.</text>
</comment>
<protein>
    <recommendedName>
        <fullName evidence="4">Nucleoside diphosphate kinase</fullName>
        <ecNumber evidence="3">2.7.4.6</ecNumber>
    </recommendedName>
</protein>
<evidence type="ECO:0000256" key="10">
    <source>
        <dbReference type="ARBA" id="ARBA00022842"/>
    </source>
</evidence>
<dbReference type="PROSITE" id="PS00469">
    <property type="entry name" value="NDPK"/>
    <property type="match status" value="1"/>
</dbReference>
<keyword evidence="10" id="KW-0460">Magnesium</keyword>
<gene>
    <name evidence="13" type="ORF">UFOPK2683_01595</name>
    <name evidence="14" type="ORF">UFOPK3897_00381</name>
    <name evidence="15" type="ORF">UFOPK4121_00344</name>
</gene>
<dbReference type="EC" id="2.7.4.6" evidence="3"/>
<keyword evidence="7" id="KW-0547">Nucleotide-binding</keyword>
<evidence type="ECO:0000256" key="5">
    <source>
        <dbReference type="ARBA" id="ARBA00022679"/>
    </source>
</evidence>
<comment type="cofactor">
    <cofactor evidence="1">
        <name>Mg(2+)</name>
        <dbReference type="ChEBI" id="CHEBI:18420"/>
    </cofactor>
</comment>
<keyword evidence="5" id="KW-0808">Transferase</keyword>
<dbReference type="GO" id="GO:0004550">
    <property type="term" value="F:nucleoside diphosphate kinase activity"/>
    <property type="evidence" value="ECO:0007669"/>
    <property type="project" value="UniProtKB-EC"/>
</dbReference>
<dbReference type="PRINTS" id="PR01243">
    <property type="entry name" value="NUCDPKINASE"/>
</dbReference>
<evidence type="ECO:0000256" key="1">
    <source>
        <dbReference type="ARBA" id="ARBA00001946"/>
    </source>
</evidence>
<evidence type="ECO:0000256" key="7">
    <source>
        <dbReference type="ARBA" id="ARBA00022741"/>
    </source>
</evidence>
<dbReference type="GO" id="GO:0005524">
    <property type="term" value="F:ATP binding"/>
    <property type="evidence" value="ECO:0007669"/>
    <property type="project" value="UniProtKB-KW"/>
</dbReference>
<dbReference type="PROSITE" id="PS51374">
    <property type="entry name" value="NDPK_LIKE"/>
    <property type="match status" value="1"/>
</dbReference>
<dbReference type="Gene3D" id="3.30.70.141">
    <property type="entry name" value="Nucleoside diphosphate kinase-like domain"/>
    <property type="match status" value="1"/>
</dbReference>
<dbReference type="PANTHER" id="PTHR11349">
    <property type="entry name" value="NUCLEOSIDE DIPHOSPHATE KINASE"/>
    <property type="match status" value="1"/>
</dbReference>
<dbReference type="InterPro" id="IPR036850">
    <property type="entry name" value="NDK-like_dom_sf"/>
</dbReference>
<evidence type="ECO:0000256" key="2">
    <source>
        <dbReference type="ARBA" id="ARBA00008142"/>
    </source>
</evidence>
<reference evidence="15" key="1">
    <citation type="submission" date="2020-05" db="EMBL/GenBank/DDBJ databases">
        <authorList>
            <person name="Chiriac C."/>
            <person name="Salcher M."/>
            <person name="Ghai R."/>
            <person name="Kavagutti S V."/>
        </authorList>
    </citation>
    <scope>NUCLEOTIDE SEQUENCE</scope>
</reference>
<dbReference type="FunFam" id="3.30.70.141:FF:000003">
    <property type="entry name" value="Nucleoside diphosphate kinase"/>
    <property type="match status" value="1"/>
</dbReference>
<dbReference type="NCBIfam" id="NF001908">
    <property type="entry name" value="PRK00668.1"/>
    <property type="match status" value="1"/>
</dbReference>
<feature type="domain" description="Nucleoside diphosphate kinase-like" evidence="12">
    <location>
        <begin position="2"/>
        <end position="139"/>
    </location>
</feature>
<evidence type="ECO:0000256" key="4">
    <source>
        <dbReference type="ARBA" id="ARBA00017632"/>
    </source>
</evidence>
<dbReference type="SUPFAM" id="SSF54919">
    <property type="entry name" value="Nucleoside diphosphate kinase, NDK"/>
    <property type="match status" value="1"/>
</dbReference>
<evidence type="ECO:0000256" key="8">
    <source>
        <dbReference type="ARBA" id="ARBA00022777"/>
    </source>
</evidence>
<accession>A0A6J7QE81</accession>
<proteinExistence type="inferred from homology"/>
<dbReference type="EMBL" id="CAFBOF010000004">
    <property type="protein sequence ID" value="CAB4970508.1"/>
    <property type="molecule type" value="Genomic_DNA"/>
</dbReference>
<dbReference type="InterPro" id="IPR023005">
    <property type="entry name" value="Nucleoside_diP_kinase_AS"/>
</dbReference>
<organism evidence="15">
    <name type="scientific">freshwater metagenome</name>
    <dbReference type="NCBI Taxonomy" id="449393"/>
    <lineage>
        <taxon>unclassified sequences</taxon>
        <taxon>metagenomes</taxon>
        <taxon>ecological metagenomes</taxon>
    </lineage>
</organism>
<keyword evidence="9" id="KW-0067">ATP-binding</keyword>
<dbReference type="EMBL" id="CAFBPQ010000005">
    <property type="protein sequence ID" value="CAB5015947.1"/>
    <property type="molecule type" value="Genomic_DNA"/>
</dbReference>
<evidence type="ECO:0000256" key="3">
    <source>
        <dbReference type="ARBA" id="ARBA00012966"/>
    </source>
</evidence>
<dbReference type="GO" id="GO:0006228">
    <property type="term" value="P:UTP biosynthetic process"/>
    <property type="evidence" value="ECO:0007669"/>
    <property type="project" value="InterPro"/>
</dbReference>
<sequence>MSTRTLVLCKPDAVERGLVGEIIRRLETKSLRLVAVELRQIDADLAGKHYEEHREKPFFGELVAFITRSPLVAMVIEGGPDTWSVVRAMMGATNPREAAPGTIRGDLALETGENLVHGSDGVESAAREIKLFFPEISVA</sequence>
<dbReference type="GO" id="GO:0006183">
    <property type="term" value="P:GTP biosynthetic process"/>
    <property type="evidence" value="ECO:0007669"/>
    <property type="project" value="InterPro"/>
</dbReference>
<dbReference type="HAMAP" id="MF_00451">
    <property type="entry name" value="NDP_kinase"/>
    <property type="match status" value="1"/>
</dbReference>
<evidence type="ECO:0000313" key="13">
    <source>
        <dbReference type="EMBL" id="CAB4736127.1"/>
    </source>
</evidence>
<evidence type="ECO:0000313" key="14">
    <source>
        <dbReference type="EMBL" id="CAB4970508.1"/>
    </source>
</evidence>
<dbReference type="EMBL" id="CAEZYK010000137">
    <property type="protein sequence ID" value="CAB4736127.1"/>
    <property type="molecule type" value="Genomic_DNA"/>
</dbReference>
<dbReference type="GO" id="GO:0046872">
    <property type="term" value="F:metal ion binding"/>
    <property type="evidence" value="ECO:0007669"/>
    <property type="project" value="UniProtKB-KW"/>
</dbReference>
<dbReference type="InterPro" id="IPR001564">
    <property type="entry name" value="Nucleoside_diP_kinase"/>
</dbReference>
<name>A0A6J7QE81_9ZZZZ</name>
<dbReference type="Pfam" id="PF00334">
    <property type="entry name" value="NDK"/>
    <property type="match status" value="1"/>
</dbReference>
<dbReference type="AlphaFoldDB" id="A0A6J7QE81"/>
<keyword evidence="8" id="KW-0418">Kinase</keyword>
<keyword evidence="6" id="KW-0479">Metal-binding</keyword>